<protein>
    <recommendedName>
        <fullName evidence="1">Orn/Lys/Arg decarboxylase C-terminal domain-containing protein</fullName>
    </recommendedName>
</protein>
<comment type="caution">
    <text evidence="2">The sequence shown here is derived from an EMBL/GenBank/DDBJ whole genome shotgun (WGS) entry which is preliminary data.</text>
</comment>
<dbReference type="SUPFAM" id="SSF55904">
    <property type="entry name" value="Ornithine decarboxylase C-terminal domain"/>
    <property type="match status" value="1"/>
</dbReference>
<gene>
    <name evidence="2" type="ORF">LCGC14_3019300</name>
</gene>
<name>A0A0F8WWB7_9ZZZZ</name>
<evidence type="ECO:0000259" key="1">
    <source>
        <dbReference type="Pfam" id="PF03711"/>
    </source>
</evidence>
<proteinExistence type="predicted"/>
<dbReference type="InterPro" id="IPR008286">
    <property type="entry name" value="Prn/Lys/Arg_de-COase_C"/>
</dbReference>
<feature type="non-terminal residue" evidence="2">
    <location>
        <position position="1"/>
    </location>
</feature>
<evidence type="ECO:0000313" key="2">
    <source>
        <dbReference type="EMBL" id="KKK60943.1"/>
    </source>
</evidence>
<dbReference type="InterPro" id="IPR036633">
    <property type="entry name" value="Prn/Lys/Arg_de-COase_C_sf"/>
</dbReference>
<accession>A0A0F8WWB7</accession>
<dbReference type="AlphaFoldDB" id="A0A0F8WWB7"/>
<sequence>LPDFSKFHDAFRANDTPEGDIRTPFFLAYDEKNCDYLDLNGTLQEAMDAGETVVSASFIIPYPPGFPILVPGQVVSQEILAFMRALDVSEIHGYRPDLGLRVFTTEALNRVRRKDLSSSPV</sequence>
<dbReference type="GO" id="GO:0003824">
    <property type="term" value="F:catalytic activity"/>
    <property type="evidence" value="ECO:0007669"/>
    <property type="project" value="InterPro"/>
</dbReference>
<reference evidence="2" key="1">
    <citation type="journal article" date="2015" name="Nature">
        <title>Complex archaea that bridge the gap between prokaryotes and eukaryotes.</title>
        <authorList>
            <person name="Spang A."/>
            <person name="Saw J.H."/>
            <person name="Jorgensen S.L."/>
            <person name="Zaremba-Niedzwiedzka K."/>
            <person name="Martijn J."/>
            <person name="Lind A.E."/>
            <person name="van Eijk R."/>
            <person name="Schleper C."/>
            <person name="Guy L."/>
            <person name="Ettema T.J."/>
        </authorList>
    </citation>
    <scope>NUCLEOTIDE SEQUENCE</scope>
</reference>
<dbReference type="Gene3D" id="3.90.105.10">
    <property type="entry name" value="Molybdopterin biosynthesis moea protein, domain 2"/>
    <property type="match status" value="1"/>
</dbReference>
<organism evidence="2">
    <name type="scientific">marine sediment metagenome</name>
    <dbReference type="NCBI Taxonomy" id="412755"/>
    <lineage>
        <taxon>unclassified sequences</taxon>
        <taxon>metagenomes</taxon>
        <taxon>ecological metagenomes</taxon>
    </lineage>
</organism>
<dbReference type="EMBL" id="LAZR01062719">
    <property type="protein sequence ID" value="KKK60943.1"/>
    <property type="molecule type" value="Genomic_DNA"/>
</dbReference>
<dbReference type="Pfam" id="PF03711">
    <property type="entry name" value="OKR_DC_1_C"/>
    <property type="match status" value="1"/>
</dbReference>
<feature type="domain" description="Orn/Lys/Arg decarboxylase C-terminal" evidence="1">
    <location>
        <begin position="51"/>
        <end position="88"/>
    </location>
</feature>